<dbReference type="Proteomes" id="UP001193734">
    <property type="component" value="Unassembled WGS sequence"/>
</dbReference>
<dbReference type="EMBL" id="JABKKE010000016">
    <property type="protein sequence ID" value="NPE14661.1"/>
    <property type="molecule type" value="Genomic_DNA"/>
</dbReference>
<keyword evidence="5 7" id="KW-1133">Transmembrane helix</keyword>
<keyword evidence="4 7" id="KW-0812">Transmembrane</keyword>
<comment type="subcellular location">
    <subcellularLocation>
        <location evidence="1">Cell membrane</location>
        <topology evidence="1">Multi-pass membrane protein</topology>
    </subcellularLocation>
</comment>
<comment type="similarity">
    <text evidence="2">Belongs to the UPF0410 family.</text>
</comment>
<gene>
    <name evidence="8" type="ORF">HPS55_10085</name>
</gene>
<protein>
    <submittedName>
        <fullName evidence="8">GlsB/YeaQ/YmgE family stress response membrane protein</fullName>
    </submittedName>
</protein>
<comment type="caution">
    <text evidence="8">The sequence shown here is derived from an EMBL/GenBank/DDBJ whole genome shotgun (WGS) entry which is preliminary data.</text>
</comment>
<reference evidence="8 9" key="1">
    <citation type="submission" date="2020-05" db="EMBL/GenBank/DDBJ databases">
        <title>Distinct polysaccharide utilization as determinants for interspecies competition between intestinal Prevotella spp.</title>
        <authorList>
            <person name="Galvez E.J.C."/>
            <person name="Iljazovic A."/>
            <person name="Strowig T."/>
        </authorList>
    </citation>
    <scope>NUCLEOTIDE SEQUENCE [LARGE SCALE GENOMIC DNA]</scope>
    <source>
        <strain evidence="8 9">PROD</strain>
    </source>
</reference>
<proteinExistence type="inferred from homology"/>
<dbReference type="PANTHER" id="PTHR33884">
    <property type="entry name" value="UPF0410 PROTEIN YMGE"/>
    <property type="match status" value="1"/>
</dbReference>
<evidence type="ECO:0000256" key="4">
    <source>
        <dbReference type="ARBA" id="ARBA00022692"/>
    </source>
</evidence>
<evidence type="ECO:0000256" key="2">
    <source>
        <dbReference type="ARBA" id="ARBA00011006"/>
    </source>
</evidence>
<dbReference type="InterPro" id="IPR007341">
    <property type="entry name" value="Transgly_assoc"/>
</dbReference>
<evidence type="ECO:0000256" key="3">
    <source>
        <dbReference type="ARBA" id="ARBA00022475"/>
    </source>
</evidence>
<keyword evidence="9" id="KW-1185">Reference proteome</keyword>
<sequence>MGLIGSIIIGILAGFLAGKIMRGGGYGCLINLILGVVGGALGGWLFSFIGLSWGGILGQLCTAVVGAVVILSIASLFKKD</sequence>
<name>A0ABX2AX30_9BACT</name>
<dbReference type="RefSeq" id="WP_172177734.1">
    <property type="nucleotide sequence ID" value="NZ_CASGIA010000017.1"/>
</dbReference>
<feature type="transmembrane region" description="Helical" evidence="7">
    <location>
        <begin position="56"/>
        <end position="77"/>
    </location>
</feature>
<evidence type="ECO:0000256" key="7">
    <source>
        <dbReference type="SAM" id="Phobius"/>
    </source>
</evidence>
<feature type="transmembrane region" description="Helical" evidence="7">
    <location>
        <begin position="29"/>
        <end position="50"/>
    </location>
</feature>
<keyword evidence="6 7" id="KW-0472">Membrane</keyword>
<dbReference type="PANTHER" id="PTHR33884:SF3">
    <property type="entry name" value="UPF0410 PROTEIN YMGE"/>
    <property type="match status" value="1"/>
</dbReference>
<organism evidence="8 9">
    <name type="scientific">Xylanibacter rodentium</name>
    <dbReference type="NCBI Taxonomy" id="2736289"/>
    <lineage>
        <taxon>Bacteria</taxon>
        <taxon>Pseudomonadati</taxon>
        <taxon>Bacteroidota</taxon>
        <taxon>Bacteroidia</taxon>
        <taxon>Bacteroidales</taxon>
        <taxon>Prevotellaceae</taxon>
        <taxon>Xylanibacter</taxon>
    </lineage>
</organism>
<dbReference type="GeneID" id="82158112"/>
<evidence type="ECO:0000313" key="8">
    <source>
        <dbReference type="EMBL" id="NPE14661.1"/>
    </source>
</evidence>
<evidence type="ECO:0000256" key="5">
    <source>
        <dbReference type="ARBA" id="ARBA00022989"/>
    </source>
</evidence>
<evidence type="ECO:0000313" key="9">
    <source>
        <dbReference type="Proteomes" id="UP001193734"/>
    </source>
</evidence>
<dbReference type="Pfam" id="PF04226">
    <property type="entry name" value="Transgly_assoc"/>
    <property type="match status" value="1"/>
</dbReference>
<feature type="transmembrane region" description="Helical" evidence="7">
    <location>
        <begin position="6"/>
        <end position="22"/>
    </location>
</feature>
<evidence type="ECO:0000256" key="6">
    <source>
        <dbReference type="ARBA" id="ARBA00023136"/>
    </source>
</evidence>
<evidence type="ECO:0000256" key="1">
    <source>
        <dbReference type="ARBA" id="ARBA00004651"/>
    </source>
</evidence>
<keyword evidence="3" id="KW-1003">Cell membrane</keyword>
<accession>A0ABX2AX30</accession>